<sequence>MVKKKYAIGIDIGTNSVGWSVVTDDYKVPSKKMKVFGNTEKRYIKKNLLGTLLFDEGNTAENRRLKRTARRRYTRRRNRILYLQEIFAEEINKIDDSFFQRLDDSFLIVEDKQGSKHPIFGTLQEEKEYHKQFPTIYHLRKQLADSSQKADIRLIYLALAHIIKYRGHFLFEGDLKSDNKDVQHLFNEFVEMFDKTVEGSYLSENIPDVADILVEKVSKSRRLENVLQYFPNEKKNGLLGNFLSLALGLQPNFKTNFELAEDAKIQFSKETYEEDLEELLGKIGDDYADLFIATKSLYDGILLAGILSTTDSTTKAPLSSSMVNRYEEHQKDLALLKDFIRQNLSDSYKEVFNDALKDGYAGYIEGKTTQEDFYKFVKKTIEKIEGSDYFIDKIDREDFLRKQRTFDNGSIPHQIHLKEMQAIIIRQAKFYPFLEENQDKIEKILTFRIPYYVGPLARGNSEFAWLNRKSDEKIRPWNFDEIVDKETSAENFITRMTNYDQYLPDQKVLPKHSLLYEKFAVYNELTKVRYVTEQGKSFFFDANMKQEIFDGVFKVYRKVTKEKLMDFLGKEFDEFRIVDLLGLDKDNKSFNASLGTYHDLKKIVSKDLLDNPENEDILENVVLTLTLFEDREMIRKRLEKYKEVLTEEQRKKLERRHYTGWGRLSAKLINGIRDKVTRKTILDYLIDDGTSNRNFMQLINDDTLSFVDEIRLAQGSGEAEDYRAEVQNLAGSPAIKKGILQSLKIVDELIEVMGYEPEHIVVEMARENQFTNQGRRNSQQRYKKIENAIKNLDSNLNSKILKEYPTNNQALQNDRLFLYYLQNGKDMYTDEELDIDQLSQYDIDHIIPQAFIKDDSLDNKVLTKSAKNRGKSDDVPSLEIVYKKKSFWKQLLDSQLISQRKFDNLTKAERGGLTNEDKARFIQRQLVETRQITKHVARMLDTRFNTKLDEAGNRIRDPKVNIITLKSNLVSQFRKDYQLYKVREINNYHHAHDAYLNAVVATALLKKYPQLAPEFVYGEYPTYNSYNSRKSATEKVLFYSNIMNFFKRIVVHSKTGEVRIRPVIEVNKETGEIVWDKKSDFRTVRKVLSYPQVNVVKKTEVQNHGLDRGKHKGFYNANLSPRPKEGSVENLVPAKQSFDTKRYGGYAGISNSYAVLVNGIIEKGKKKSKAEVTEFQGISILARKDFDKNPKQYLLNLGYKDIKSIIKLPKYSLFELENGSRRMLASILSTNNKRGEIHKGNEMYLPDKFVTLLYHAMRVNRTLEPGHKKYVETHRHVFDELLIYILEYNEKIVGAKANGKRIVEAYSARKDTDNLEELCNSFINLLNLTALGSAVDFEFLGTKIPRYRDYTPSSLLKATLIHQSVTGLYETRIDLSKLGGD</sequence>
<dbReference type="PROSITE" id="PS51749">
    <property type="entry name" value="HNH_CAS9"/>
    <property type="match status" value="1"/>
</dbReference>
<dbReference type="GO" id="GO:0003723">
    <property type="term" value="F:RNA binding"/>
    <property type="evidence" value="ECO:0007669"/>
    <property type="project" value="UniProtKB-UniRule"/>
</dbReference>
<dbReference type="InterPro" id="IPR033114">
    <property type="entry name" value="HNH_CAS9"/>
</dbReference>
<evidence type="ECO:0000313" key="16">
    <source>
        <dbReference type="EMBL" id="CYV61256.1"/>
    </source>
</evidence>
<dbReference type="GO" id="GO:0016787">
    <property type="term" value="F:hydrolase activity"/>
    <property type="evidence" value="ECO:0007669"/>
    <property type="project" value="UniProtKB-KW"/>
</dbReference>
<comment type="cofactor">
    <cofactor evidence="1 13">
        <name>Mg(2+)</name>
        <dbReference type="ChEBI" id="CHEBI:18420"/>
    </cofactor>
</comment>
<dbReference type="GO" id="GO:0004519">
    <property type="term" value="F:endonuclease activity"/>
    <property type="evidence" value="ECO:0007669"/>
    <property type="project" value="UniProtKB-UniRule"/>
</dbReference>
<dbReference type="Gene3D" id="3.30.420.10">
    <property type="entry name" value="Ribonuclease H-like superfamily/Ribonuclease H"/>
    <property type="match status" value="1"/>
</dbReference>
<dbReference type="GO" id="GO:0046872">
    <property type="term" value="F:metal ion binding"/>
    <property type="evidence" value="ECO:0007669"/>
    <property type="project" value="UniProtKB-UniRule"/>
</dbReference>
<dbReference type="HAMAP" id="MF_01480">
    <property type="entry name" value="Cas9"/>
    <property type="match status" value="1"/>
</dbReference>
<keyword evidence="4 13" id="KW-0479">Metal-binding</keyword>
<evidence type="ECO:0000256" key="5">
    <source>
        <dbReference type="ARBA" id="ARBA00022759"/>
    </source>
</evidence>
<dbReference type="InterPro" id="IPR032239">
    <property type="entry name" value="Cas9-BH"/>
</dbReference>
<comment type="similarity">
    <text evidence="2">Belongs to the CRISPR-associated protein Cas9 family. Subtype II-A subfamily.</text>
</comment>
<evidence type="ECO:0000256" key="7">
    <source>
        <dbReference type="ARBA" id="ARBA00022842"/>
    </source>
</evidence>
<dbReference type="InterPro" id="IPR036397">
    <property type="entry name" value="RNaseH_sf"/>
</dbReference>
<proteinExistence type="inferred from homology"/>
<keyword evidence="6 13" id="KW-0378">Hydrolase</keyword>
<dbReference type="InterPro" id="IPR032237">
    <property type="entry name" value="Cas9_PI"/>
</dbReference>
<dbReference type="GO" id="GO:0003677">
    <property type="term" value="F:DNA binding"/>
    <property type="evidence" value="ECO:0007669"/>
    <property type="project" value="UniProtKB-UniRule"/>
</dbReference>
<evidence type="ECO:0000256" key="3">
    <source>
        <dbReference type="ARBA" id="ARBA00022722"/>
    </source>
</evidence>
<accession>A0A0Z8JWB5</accession>
<keyword evidence="8 13" id="KW-0694">RNA-binding</keyword>
<evidence type="ECO:0000256" key="4">
    <source>
        <dbReference type="ARBA" id="ARBA00022723"/>
    </source>
</evidence>
<dbReference type="NCBIfam" id="TIGR01865">
    <property type="entry name" value="cas_Csn1"/>
    <property type="match status" value="1"/>
</dbReference>
<feature type="domain" description="HNH Cas9-type" evidence="15">
    <location>
        <begin position="771"/>
        <end position="926"/>
    </location>
</feature>
<keyword evidence="9 13" id="KW-0051">Antiviral defense</keyword>
<feature type="binding site" evidence="13">
    <location>
        <position position="763"/>
    </location>
    <ligand>
        <name>Mg(2+)</name>
        <dbReference type="ChEBI" id="CHEBI:18420"/>
        <label>1</label>
    </ligand>
</feature>
<dbReference type="GO" id="GO:0043571">
    <property type="term" value="P:maintenance of CRISPR repeat elements"/>
    <property type="evidence" value="ECO:0007669"/>
    <property type="project" value="UniProtKB-UniRule"/>
</dbReference>
<keyword evidence="3 13" id="KW-0540">Nuclease</keyword>
<gene>
    <name evidence="13" type="primary">cas9</name>
    <name evidence="16" type="ORF">ERS132440_01257</name>
</gene>
<dbReference type="Pfam" id="PF16593">
    <property type="entry name" value="Cas9-BH"/>
    <property type="match status" value="1"/>
</dbReference>
<dbReference type="Proteomes" id="UP000074356">
    <property type="component" value="Unassembled WGS sequence"/>
</dbReference>
<evidence type="ECO:0000256" key="9">
    <source>
        <dbReference type="ARBA" id="ARBA00023118"/>
    </source>
</evidence>
<evidence type="ECO:0000256" key="12">
    <source>
        <dbReference type="ARBA" id="ARBA00046380"/>
    </source>
</evidence>
<name>A0A0Z8JWB5_STRSU</name>
<feature type="active site" description="Proton acceptor for HNH nuclease domain" evidence="13">
    <location>
        <position position="845"/>
    </location>
</feature>
<dbReference type="Pfam" id="PF16592">
    <property type="entry name" value="Cas9_REC"/>
    <property type="match status" value="1"/>
</dbReference>
<evidence type="ECO:0000256" key="13">
    <source>
        <dbReference type="HAMAP-Rule" id="MF_01480"/>
    </source>
</evidence>
<dbReference type="InterPro" id="IPR055228">
    <property type="entry name" value="Cas9_RuvC"/>
</dbReference>
<feature type="binding site" evidence="13">
    <location>
        <position position="11"/>
    </location>
    <ligand>
        <name>Mg(2+)</name>
        <dbReference type="ChEBI" id="CHEBI:18420"/>
        <label>2</label>
    </ligand>
</feature>
<dbReference type="CDD" id="cd09643">
    <property type="entry name" value="Csn1"/>
    <property type="match status" value="1"/>
</dbReference>
<evidence type="ECO:0000256" key="8">
    <source>
        <dbReference type="ARBA" id="ARBA00022884"/>
    </source>
</evidence>
<feature type="binding site" evidence="13">
    <location>
        <position position="767"/>
    </location>
    <ligand>
        <name>Mg(2+)</name>
        <dbReference type="ChEBI" id="CHEBI:18420"/>
        <label>2</label>
    </ligand>
</feature>
<dbReference type="InterPro" id="IPR003615">
    <property type="entry name" value="HNH_nuc"/>
</dbReference>
<dbReference type="Pfam" id="PF13395">
    <property type="entry name" value="HNH_4"/>
    <property type="match status" value="1"/>
</dbReference>
<evidence type="ECO:0000313" key="17">
    <source>
        <dbReference type="Proteomes" id="UP000074356"/>
    </source>
</evidence>
<dbReference type="InterPro" id="IPR032240">
    <property type="entry name" value="Cas9_REC"/>
</dbReference>
<dbReference type="GO" id="GO:0051607">
    <property type="term" value="P:defense response to virus"/>
    <property type="evidence" value="ECO:0007669"/>
    <property type="project" value="UniProtKB-UniRule"/>
</dbReference>
<comment type="function">
    <text evidence="13">CRISPR (clustered regularly interspaced short palindromic repeat) is an adaptive immune system that provides protection against mobile genetic elements (viruses, transposable elements and conjugative plasmids). CRISPR clusters contain spacers, sequences complementary to antecedent mobile elements, and target invading nucleic acids. CRISPR clusters are transcribed and processed into CRISPR RNA (crRNA). In type II CRISPR systems correct processing of pre-crRNA requires a trans-encoded small RNA (tracrRNA), endogenous ribonuclease 3 (rnc) and this protein. The tracrRNA serves as a guide for ribonuclease 3-aided processing of pre-crRNA. Subsequently Cas9/crRNA/tracrRNA endonucleolytically cleaves linear or circular dsDNA target complementary to the spacer; Cas9 is inactive in the absence of the 2 guide RNAs (gRNA). Cas9 recognizes the protospacer adjacent motif (PAM) in the CRISPR repeat sequences to help distinguish self versus nonself, as targets within the bacterial CRISPR locus do not have PAMs. PAM recognition is also required for catalytic activity.</text>
</comment>
<dbReference type="Pfam" id="PF16595">
    <property type="entry name" value="Cas9_PI"/>
    <property type="match status" value="1"/>
</dbReference>
<evidence type="ECO:0000256" key="10">
    <source>
        <dbReference type="ARBA" id="ARBA00023125"/>
    </source>
</evidence>
<feature type="binding site" evidence="13">
    <location>
        <position position="11"/>
    </location>
    <ligand>
        <name>Mg(2+)</name>
        <dbReference type="ChEBI" id="CHEBI:18420"/>
        <label>1</label>
    </ligand>
</feature>
<keyword evidence="7 13" id="KW-0460">Magnesium</keyword>
<feature type="binding site" evidence="13">
    <location>
        <position position="767"/>
    </location>
    <ligand>
        <name>Mg(2+)</name>
        <dbReference type="ChEBI" id="CHEBI:18420"/>
        <label>1</label>
    </ligand>
</feature>
<evidence type="ECO:0000256" key="14">
    <source>
        <dbReference type="SAM" id="Coils"/>
    </source>
</evidence>
<feature type="active site" description="For RuvC-like nuclease domain" evidence="13">
    <location>
        <position position="11"/>
    </location>
</feature>
<evidence type="ECO:0000256" key="6">
    <source>
        <dbReference type="ARBA" id="ARBA00022801"/>
    </source>
</evidence>
<comment type="domain">
    <text evidence="13">Has 2 endonuclease domains. The discontinuous RuvC-like domain cleaves the target DNA noncomplementary to crRNA while the HNH nuclease domain cleaves the target DNA complementary to crRNA.</text>
</comment>
<keyword evidence="10 13" id="KW-0238">DNA-binding</keyword>
<dbReference type="Pfam" id="PF22702">
    <property type="entry name" value="Cas9_RuvC"/>
    <property type="match status" value="1"/>
</dbReference>
<comment type="subunit">
    <text evidence="12 13">Monomer. Binds crRNA and tracrRNA.</text>
</comment>
<organism evidence="16 17">
    <name type="scientific">Streptococcus suis</name>
    <dbReference type="NCBI Taxonomy" id="1307"/>
    <lineage>
        <taxon>Bacteria</taxon>
        <taxon>Bacillati</taxon>
        <taxon>Bacillota</taxon>
        <taxon>Bacilli</taxon>
        <taxon>Lactobacillales</taxon>
        <taxon>Streptococcaceae</taxon>
        <taxon>Streptococcus</taxon>
    </lineage>
</organism>
<evidence type="ECO:0000256" key="11">
    <source>
        <dbReference type="ARBA" id="ARBA00023211"/>
    </source>
</evidence>
<reference evidence="16 17" key="1">
    <citation type="submission" date="2016-02" db="EMBL/GenBank/DDBJ databases">
        <authorList>
            <consortium name="Pathogen Informatics"/>
        </authorList>
    </citation>
    <scope>NUCLEOTIDE SEQUENCE [LARGE SCALE GENOMIC DNA]</scope>
    <source>
        <strain evidence="16 17">LSS78</strain>
    </source>
</reference>
<dbReference type="EMBL" id="FIIB01000009">
    <property type="protein sequence ID" value="CYV61256.1"/>
    <property type="molecule type" value="Genomic_DNA"/>
</dbReference>
<evidence type="ECO:0000256" key="1">
    <source>
        <dbReference type="ARBA" id="ARBA00001946"/>
    </source>
</evidence>
<feature type="coiled-coil region" evidence="14">
    <location>
        <begin position="775"/>
        <end position="802"/>
    </location>
</feature>
<keyword evidence="5 13" id="KW-0255">Endonuclease</keyword>
<feature type="binding site" evidence="13">
    <location>
        <position position="990"/>
    </location>
    <ligand>
        <name>Mg(2+)</name>
        <dbReference type="ChEBI" id="CHEBI:18420"/>
        <label>2</label>
    </ligand>
</feature>
<comment type="similarity">
    <text evidence="13">Belongs to the CRISPR-associated Cas9 family.</text>
</comment>
<evidence type="ECO:0000256" key="2">
    <source>
        <dbReference type="ARBA" id="ARBA00005244"/>
    </source>
</evidence>
<keyword evidence="14" id="KW-0175">Coiled coil</keyword>
<keyword evidence="11" id="KW-0464">Manganese</keyword>
<dbReference type="InterPro" id="IPR028629">
    <property type="entry name" value="Cas9"/>
</dbReference>
<evidence type="ECO:0000259" key="15">
    <source>
        <dbReference type="PROSITE" id="PS51749"/>
    </source>
</evidence>
<dbReference type="EC" id="3.1.-.-" evidence="13"/>
<protein>
    <recommendedName>
        <fullName evidence="13">CRISPR-associated endonuclease Cas9</fullName>
        <ecNumber evidence="13">3.1.-.-</ecNumber>
    </recommendedName>
</protein>